<accession>M4C1H6</accession>
<reference evidence="2" key="2">
    <citation type="submission" date="2015-06" db="UniProtKB">
        <authorList>
            <consortium name="EnsemblProtists"/>
        </authorList>
    </citation>
    <scope>IDENTIFICATION</scope>
    <source>
        <strain evidence="2">Emoy2</strain>
    </source>
</reference>
<proteinExistence type="predicted"/>
<evidence type="ECO:0000313" key="3">
    <source>
        <dbReference type="Proteomes" id="UP000011713"/>
    </source>
</evidence>
<protein>
    <submittedName>
        <fullName evidence="2">Uncharacterized protein</fullName>
    </submittedName>
</protein>
<dbReference type="InParanoid" id="M4C1H6"/>
<dbReference type="HOGENOM" id="CLU_1921133_0_0_1"/>
<organism evidence="2 3">
    <name type="scientific">Hyaloperonospora arabidopsidis (strain Emoy2)</name>
    <name type="common">Downy mildew agent</name>
    <name type="synonym">Peronospora arabidopsidis</name>
    <dbReference type="NCBI Taxonomy" id="559515"/>
    <lineage>
        <taxon>Eukaryota</taxon>
        <taxon>Sar</taxon>
        <taxon>Stramenopiles</taxon>
        <taxon>Oomycota</taxon>
        <taxon>Peronosporomycetes</taxon>
        <taxon>Peronosporales</taxon>
        <taxon>Peronosporaceae</taxon>
        <taxon>Hyaloperonospora</taxon>
    </lineage>
</organism>
<name>M4C1H6_HYAAE</name>
<feature type="compositionally biased region" description="Basic residues" evidence="1">
    <location>
        <begin position="23"/>
        <end position="33"/>
    </location>
</feature>
<evidence type="ECO:0000313" key="2">
    <source>
        <dbReference type="EnsemblProtists" id="HpaP812926"/>
    </source>
</evidence>
<dbReference type="Proteomes" id="UP000011713">
    <property type="component" value="Unassembled WGS sequence"/>
</dbReference>
<keyword evidence="3" id="KW-1185">Reference proteome</keyword>
<dbReference type="EnsemblProtists" id="HpaT812926">
    <property type="protein sequence ID" value="HpaP812926"/>
    <property type="gene ID" value="HpaG812926"/>
</dbReference>
<reference evidence="3" key="1">
    <citation type="journal article" date="2010" name="Science">
        <title>Signatures of adaptation to obligate biotrophy in the Hyaloperonospora arabidopsidis genome.</title>
        <authorList>
            <person name="Baxter L."/>
            <person name="Tripathy S."/>
            <person name="Ishaque N."/>
            <person name="Boot N."/>
            <person name="Cabral A."/>
            <person name="Kemen E."/>
            <person name="Thines M."/>
            <person name="Ah-Fong A."/>
            <person name="Anderson R."/>
            <person name="Badejoko W."/>
            <person name="Bittner-Eddy P."/>
            <person name="Boore J.L."/>
            <person name="Chibucos M.C."/>
            <person name="Coates M."/>
            <person name="Dehal P."/>
            <person name="Delehaunty K."/>
            <person name="Dong S."/>
            <person name="Downton P."/>
            <person name="Dumas B."/>
            <person name="Fabro G."/>
            <person name="Fronick C."/>
            <person name="Fuerstenberg S.I."/>
            <person name="Fulton L."/>
            <person name="Gaulin E."/>
            <person name="Govers F."/>
            <person name="Hughes L."/>
            <person name="Humphray S."/>
            <person name="Jiang R.H."/>
            <person name="Judelson H."/>
            <person name="Kamoun S."/>
            <person name="Kyung K."/>
            <person name="Meijer H."/>
            <person name="Minx P."/>
            <person name="Morris P."/>
            <person name="Nelson J."/>
            <person name="Phuntumart V."/>
            <person name="Qutob D."/>
            <person name="Rehmany A."/>
            <person name="Rougon-Cardoso A."/>
            <person name="Ryden P."/>
            <person name="Torto-Alalibo T."/>
            <person name="Studholme D."/>
            <person name="Wang Y."/>
            <person name="Win J."/>
            <person name="Wood J."/>
            <person name="Clifton S.W."/>
            <person name="Rogers J."/>
            <person name="Van den Ackerveken G."/>
            <person name="Jones J.D."/>
            <person name="McDowell J.M."/>
            <person name="Beynon J."/>
            <person name="Tyler B.M."/>
        </authorList>
    </citation>
    <scope>NUCLEOTIDE SEQUENCE [LARGE SCALE GENOMIC DNA]</scope>
    <source>
        <strain evidence="3">Emoy2</strain>
    </source>
</reference>
<dbReference type="AlphaFoldDB" id="M4C1H6"/>
<feature type="region of interest" description="Disordered" evidence="1">
    <location>
        <begin position="22"/>
        <end position="53"/>
    </location>
</feature>
<evidence type="ECO:0000256" key="1">
    <source>
        <dbReference type="SAM" id="MobiDB-lite"/>
    </source>
</evidence>
<sequence>MGVWIVRLMFDARQSTASMAAKGRTHARRYKRTASKETDRRTDHRWRRRSSTRREWRAAGGDWVSGSDVTSSRGRRLLFRANEELVVRSTALPFVLVLAAASFFRRQLQVVVHPTVTTRDVFTSFWDIPLGG</sequence>
<dbReference type="EMBL" id="CU855853">
    <property type="status" value="NOT_ANNOTATED_CDS"/>
    <property type="molecule type" value="Genomic_DNA"/>
</dbReference>
<dbReference type="VEuPathDB" id="FungiDB:HpaG812926"/>